<organism evidence="1 2">
    <name type="scientific">Coprinopsis cinerea (strain Okayama-7 / 130 / ATCC MYA-4618 / FGSC 9003)</name>
    <name type="common">Inky cap fungus</name>
    <name type="synonym">Hormographiella aspergillata</name>
    <dbReference type="NCBI Taxonomy" id="240176"/>
    <lineage>
        <taxon>Eukaryota</taxon>
        <taxon>Fungi</taxon>
        <taxon>Dikarya</taxon>
        <taxon>Basidiomycota</taxon>
        <taxon>Agaricomycotina</taxon>
        <taxon>Agaricomycetes</taxon>
        <taxon>Agaricomycetidae</taxon>
        <taxon>Agaricales</taxon>
        <taxon>Agaricineae</taxon>
        <taxon>Psathyrellaceae</taxon>
        <taxon>Coprinopsis</taxon>
    </lineage>
</organism>
<dbReference type="Proteomes" id="UP000001861">
    <property type="component" value="Unassembled WGS sequence"/>
</dbReference>
<protein>
    <submittedName>
        <fullName evidence="1">Uncharacterized protein</fullName>
    </submittedName>
</protein>
<dbReference type="KEGG" id="cci:CC1G_14267"/>
<sequence>MFPTVYGVKKYHKVVLIPMKCRCIPTNGTGEVHKAASFNREVGKAETEAVWIKNPRKDGGLLTEGFSHEV</sequence>
<reference evidence="1 2" key="1">
    <citation type="journal article" date="2010" name="Proc. Natl. Acad. Sci. U.S.A.">
        <title>Insights into evolution of multicellular fungi from the assembled chromosomes of the mushroom Coprinopsis cinerea (Coprinus cinereus).</title>
        <authorList>
            <person name="Stajich J.E."/>
            <person name="Wilke S.K."/>
            <person name="Ahren D."/>
            <person name="Au C.H."/>
            <person name="Birren B.W."/>
            <person name="Borodovsky M."/>
            <person name="Burns C."/>
            <person name="Canback B."/>
            <person name="Casselton L.A."/>
            <person name="Cheng C.K."/>
            <person name="Deng J."/>
            <person name="Dietrich F.S."/>
            <person name="Fargo D.C."/>
            <person name="Farman M.L."/>
            <person name="Gathman A.C."/>
            <person name="Goldberg J."/>
            <person name="Guigo R."/>
            <person name="Hoegger P.J."/>
            <person name="Hooker J.B."/>
            <person name="Huggins A."/>
            <person name="James T.Y."/>
            <person name="Kamada T."/>
            <person name="Kilaru S."/>
            <person name="Kodira C."/>
            <person name="Kues U."/>
            <person name="Kupfer D."/>
            <person name="Kwan H.S."/>
            <person name="Lomsadze A."/>
            <person name="Li W."/>
            <person name="Lilly W.W."/>
            <person name="Ma L.J."/>
            <person name="Mackey A.J."/>
            <person name="Manning G."/>
            <person name="Martin F."/>
            <person name="Muraguchi H."/>
            <person name="Natvig D.O."/>
            <person name="Palmerini H."/>
            <person name="Ramesh M.A."/>
            <person name="Rehmeyer C.J."/>
            <person name="Roe B.A."/>
            <person name="Shenoy N."/>
            <person name="Stanke M."/>
            <person name="Ter-Hovhannisyan V."/>
            <person name="Tunlid A."/>
            <person name="Velagapudi R."/>
            <person name="Vision T.J."/>
            <person name="Zeng Q."/>
            <person name="Zolan M.E."/>
            <person name="Pukkila P.J."/>
        </authorList>
    </citation>
    <scope>NUCLEOTIDE SEQUENCE [LARGE SCALE GENOMIC DNA]</scope>
    <source>
        <strain evidence="2">Okayama-7 / 130 / ATCC MYA-4618 / FGSC 9003</strain>
    </source>
</reference>
<dbReference type="EMBL" id="AACS02000003">
    <property type="protein sequence ID" value="EFI28242.1"/>
    <property type="molecule type" value="Genomic_DNA"/>
</dbReference>
<dbReference type="HOGENOM" id="CLU_2757694_0_0_1"/>
<evidence type="ECO:0000313" key="2">
    <source>
        <dbReference type="Proteomes" id="UP000001861"/>
    </source>
</evidence>
<dbReference type="AlphaFoldDB" id="D6RLF8"/>
<evidence type="ECO:0000313" key="1">
    <source>
        <dbReference type="EMBL" id="EFI28242.1"/>
    </source>
</evidence>
<keyword evidence="2" id="KW-1185">Reference proteome</keyword>
<dbReference type="GeneID" id="9379378"/>
<proteinExistence type="predicted"/>
<accession>D6RLF8</accession>
<dbReference type="InParanoid" id="D6RLF8"/>
<name>D6RLF8_COPC7</name>
<gene>
    <name evidence="1" type="ORF">CC1G_14267</name>
</gene>
<comment type="caution">
    <text evidence="1">The sequence shown here is derived from an EMBL/GenBank/DDBJ whole genome shotgun (WGS) entry which is preliminary data.</text>
</comment>
<dbReference type="RefSeq" id="XP_002911736.1">
    <property type="nucleotide sequence ID" value="XM_002911690.1"/>
</dbReference>
<dbReference type="VEuPathDB" id="FungiDB:CC1G_14267"/>